<evidence type="ECO:0000313" key="2">
    <source>
        <dbReference type="Proteomes" id="UP000271624"/>
    </source>
</evidence>
<keyword evidence="2" id="KW-1185">Reference proteome</keyword>
<gene>
    <name evidence="1" type="ORF">DSM106972_078350</name>
</gene>
<dbReference type="AlphaFoldDB" id="A0A433UZY5"/>
<organism evidence="1 2">
    <name type="scientific">Dulcicalothrix desertica PCC 7102</name>
    <dbReference type="NCBI Taxonomy" id="232991"/>
    <lineage>
        <taxon>Bacteria</taxon>
        <taxon>Bacillati</taxon>
        <taxon>Cyanobacteriota</taxon>
        <taxon>Cyanophyceae</taxon>
        <taxon>Nostocales</taxon>
        <taxon>Calotrichaceae</taxon>
        <taxon>Dulcicalothrix</taxon>
    </lineage>
</organism>
<comment type="caution">
    <text evidence="1">The sequence shown here is derived from an EMBL/GenBank/DDBJ whole genome shotgun (WGS) entry which is preliminary data.</text>
</comment>
<reference evidence="1" key="1">
    <citation type="submission" date="2018-12" db="EMBL/GenBank/DDBJ databases">
        <authorList>
            <person name="Will S."/>
            <person name="Neumann-Schaal M."/>
            <person name="Henke P."/>
        </authorList>
    </citation>
    <scope>NUCLEOTIDE SEQUENCE</scope>
    <source>
        <strain evidence="1">PCC 7102</strain>
    </source>
</reference>
<proteinExistence type="predicted"/>
<dbReference type="EMBL" id="RSCL01000026">
    <property type="protein sequence ID" value="RUS99393.1"/>
    <property type="molecule type" value="Genomic_DNA"/>
</dbReference>
<dbReference type="Proteomes" id="UP000271624">
    <property type="component" value="Unassembled WGS sequence"/>
</dbReference>
<accession>A0A433UZY5</accession>
<sequence>MSTKIKLMADYGCYPLWWASGDLVGNIDPAKLPLSQETISRLYKWAAVYNTTLNWDDPTNSPGFSSPEVEADFDEEAIKLWKQLQIELAPNYEVVYFSDILGKIVTDESELTEAQRVQREQLERA</sequence>
<evidence type="ECO:0000313" key="1">
    <source>
        <dbReference type="EMBL" id="RUS99393.1"/>
    </source>
</evidence>
<name>A0A433UZY5_9CYAN</name>
<dbReference type="OrthoDB" id="1150977at2"/>
<reference evidence="1" key="2">
    <citation type="journal article" date="2019" name="Genome Biol. Evol.">
        <title>Day and night: Metabolic profiles and evolutionary relationships of six axenic non-marine cyanobacteria.</title>
        <authorList>
            <person name="Will S.E."/>
            <person name="Henke P."/>
            <person name="Boedeker C."/>
            <person name="Huang S."/>
            <person name="Brinkmann H."/>
            <person name="Rohde M."/>
            <person name="Jarek M."/>
            <person name="Friedl T."/>
            <person name="Seufert S."/>
            <person name="Schumacher M."/>
            <person name="Overmann J."/>
            <person name="Neumann-Schaal M."/>
            <person name="Petersen J."/>
        </authorList>
    </citation>
    <scope>NUCLEOTIDE SEQUENCE [LARGE SCALE GENOMIC DNA]</scope>
    <source>
        <strain evidence="1">PCC 7102</strain>
    </source>
</reference>
<protein>
    <submittedName>
        <fullName evidence="1">Uncharacterized protein</fullName>
    </submittedName>
</protein>
<dbReference type="RefSeq" id="WP_127085897.1">
    <property type="nucleotide sequence ID" value="NZ_RSCL01000026.1"/>
</dbReference>